<name>A0A0E9XFU2_ANGAN</name>
<dbReference type="EMBL" id="GBXM01007063">
    <property type="protein sequence ID" value="JAI01515.1"/>
    <property type="molecule type" value="Transcribed_RNA"/>
</dbReference>
<accession>A0A0E9XFU2</accession>
<sequence>MLTVSSIKYVAVKIPSRCIGMALLYCHFLFSHGFDSPLFLHNVHLLDKEGFDYNFCFLITCIFNLCHLTIF</sequence>
<protein>
    <submittedName>
        <fullName evidence="2">Uncharacterized protein</fullName>
    </submittedName>
</protein>
<keyword evidence="1" id="KW-0472">Membrane</keyword>
<organism evidence="2">
    <name type="scientific">Anguilla anguilla</name>
    <name type="common">European freshwater eel</name>
    <name type="synonym">Muraena anguilla</name>
    <dbReference type="NCBI Taxonomy" id="7936"/>
    <lineage>
        <taxon>Eukaryota</taxon>
        <taxon>Metazoa</taxon>
        <taxon>Chordata</taxon>
        <taxon>Craniata</taxon>
        <taxon>Vertebrata</taxon>
        <taxon>Euteleostomi</taxon>
        <taxon>Actinopterygii</taxon>
        <taxon>Neopterygii</taxon>
        <taxon>Teleostei</taxon>
        <taxon>Anguilliformes</taxon>
        <taxon>Anguillidae</taxon>
        <taxon>Anguilla</taxon>
    </lineage>
</organism>
<evidence type="ECO:0000313" key="2">
    <source>
        <dbReference type="EMBL" id="JAI01515.1"/>
    </source>
</evidence>
<proteinExistence type="predicted"/>
<dbReference type="AlphaFoldDB" id="A0A0E9XFU2"/>
<feature type="transmembrane region" description="Helical" evidence="1">
    <location>
        <begin position="50"/>
        <end position="70"/>
    </location>
</feature>
<reference evidence="2" key="2">
    <citation type="journal article" date="2015" name="Fish Shellfish Immunol.">
        <title>Early steps in the European eel (Anguilla anguilla)-Vibrio vulnificus interaction in the gills: Role of the RtxA13 toxin.</title>
        <authorList>
            <person name="Callol A."/>
            <person name="Pajuelo D."/>
            <person name="Ebbesson L."/>
            <person name="Teles M."/>
            <person name="MacKenzie S."/>
            <person name="Amaro C."/>
        </authorList>
    </citation>
    <scope>NUCLEOTIDE SEQUENCE</scope>
</reference>
<keyword evidence="1" id="KW-1133">Transmembrane helix</keyword>
<keyword evidence="1" id="KW-0812">Transmembrane</keyword>
<evidence type="ECO:0000256" key="1">
    <source>
        <dbReference type="SAM" id="Phobius"/>
    </source>
</evidence>
<reference evidence="2" key="1">
    <citation type="submission" date="2014-11" db="EMBL/GenBank/DDBJ databases">
        <authorList>
            <person name="Amaro Gonzalez C."/>
        </authorList>
    </citation>
    <scope>NUCLEOTIDE SEQUENCE</scope>
</reference>
<feature type="transmembrane region" description="Helical" evidence="1">
    <location>
        <begin position="12"/>
        <end position="30"/>
    </location>
</feature>